<organism evidence="2 3">
    <name type="scientific">Podospora pseudocomata</name>
    <dbReference type="NCBI Taxonomy" id="2093779"/>
    <lineage>
        <taxon>Eukaryota</taxon>
        <taxon>Fungi</taxon>
        <taxon>Dikarya</taxon>
        <taxon>Ascomycota</taxon>
        <taxon>Pezizomycotina</taxon>
        <taxon>Sordariomycetes</taxon>
        <taxon>Sordariomycetidae</taxon>
        <taxon>Sordariales</taxon>
        <taxon>Podosporaceae</taxon>
        <taxon>Podospora</taxon>
    </lineage>
</organism>
<sequence>MAKSMAGDMAGRFKELLDAKLDYGPSSDYKSPYSEKFLIRCLDELNSVQAPPSSSPRNTTSSTYVCSSSGMNTRDRYSSSCVADREAAEHVQTRSAPPDNSRFDAI</sequence>
<comment type="caution">
    <text evidence="2">The sequence shown here is derived from an EMBL/GenBank/DDBJ whole genome shotgun (WGS) entry which is preliminary data.</text>
</comment>
<evidence type="ECO:0000313" key="3">
    <source>
        <dbReference type="Proteomes" id="UP001323405"/>
    </source>
</evidence>
<proteinExistence type="predicted"/>
<dbReference type="GeneID" id="87902303"/>
<protein>
    <submittedName>
        <fullName evidence="2">Uncharacterized protein</fullName>
    </submittedName>
</protein>
<reference evidence="2 3" key="1">
    <citation type="journal article" date="2023" name="bioRxiv">
        <title>High-quality genome assemblies of four members of thePodospora anserinaspecies complex.</title>
        <authorList>
            <person name="Ament-Velasquez S.L."/>
            <person name="Vogan A.A."/>
            <person name="Wallerman O."/>
            <person name="Hartmann F."/>
            <person name="Gautier V."/>
            <person name="Silar P."/>
            <person name="Giraud T."/>
            <person name="Johannesson H."/>
        </authorList>
    </citation>
    <scope>NUCLEOTIDE SEQUENCE [LARGE SCALE GENOMIC DNA]</scope>
    <source>
        <strain evidence="2 3">CBS 415.72m</strain>
    </source>
</reference>
<evidence type="ECO:0000313" key="2">
    <source>
        <dbReference type="EMBL" id="KAK4659097.1"/>
    </source>
</evidence>
<accession>A0ABR0GTL5</accession>
<feature type="region of interest" description="Disordered" evidence="1">
    <location>
        <begin position="48"/>
        <end position="106"/>
    </location>
</feature>
<dbReference type="RefSeq" id="XP_062748068.1">
    <property type="nucleotide sequence ID" value="XM_062882811.1"/>
</dbReference>
<dbReference type="Proteomes" id="UP001323405">
    <property type="component" value="Unassembled WGS sequence"/>
</dbReference>
<gene>
    <name evidence="2" type="ORF">QC762_0005300</name>
</gene>
<keyword evidence="3" id="KW-1185">Reference proteome</keyword>
<dbReference type="EMBL" id="JAFFHA010000001">
    <property type="protein sequence ID" value="KAK4659097.1"/>
    <property type="molecule type" value="Genomic_DNA"/>
</dbReference>
<evidence type="ECO:0000256" key="1">
    <source>
        <dbReference type="SAM" id="MobiDB-lite"/>
    </source>
</evidence>
<feature type="compositionally biased region" description="Basic and acidic residues" evidence="1">
    <location>
        <begin position="73"/>
        <end position="92"/>
    </location>
</feature>
<name>A0ABR0GTL5_9PEZI</name>
<feature type="compositionally biased region" description="Low complexity" evidence="1">
    <location>
        <begin position="51"/>
        <end position="63"/>
    </location>
</feature>